<dbReference type="GO" id="GO:0006334">
    <property type="term" value="P:nucleosome assembly"/>
    <property type="evidence" value="ECO:0000318"/>
    <property type="project" value="GO_Central"/>
</dbReference>
<feature type="compositionally biased region" description="Basic and acidic residues" evidence="5">
    <location>
        <begin position="523"/>
        <end position="544"/>
    </location>
</feature>
<dbReference type="GO" id="GO:0042393">
    <property type="term" value="F:histone binding"/>
    <property type="evidence" value="ECO:0000318"/>
    <property type="project" value="GO_Central"/>
</dbReference>
<dbReference type="InterPro" id="IPR013256">
    <property type="entry name" value="Chromatin_SPT2"/>
</dbReference>
<dbReference type="InterPro" id="IPR054552">
    <property type="entry name" value="SPT2_N"/>
</dbReference>
<dbReference type="GO" id="GO:0006360">
    <property type="term" value="P:transcription by RNA polymerase I"/>
    <property type="evidence" value="ECO:0000318"/>
    <property type="project" value="GO_Central"/>
</dbReference>
<feature type="compositionally biased region" description="Basic residues" evidence="5">
    <location>
        <begin position="89"/>
        <end position="98"/>
    </location>
</feature>
<reference evidence="7" key="2">
    <citation type="submission" date="2021-01" db="UniProtKB">
        <authorList>
            <consortium name="EnsemblMetazoa"/>
        </authorList>
    </citation>
    <scope>IDENTIFICATION</scope>
</reference>
<feature type="compositionally biased region" description="Basic and acidic residues" evidence="5">
    <location>
        <begin position="362"/>
        <end position="402"/>
    </location>
</feature>
<feature type="compositionally biased region" description="Basic and acidic residues" evidence="5">
    <location>
        <begin position="34"/>
        <end position="88"/>
    </location>
</feature>
<dbReference type="PANTHER" id="PTHR22691:SF8">
    <property type="entry name" value="PROTEIN SPT2 HOMOLOG"/>
    <property type="match status" value="1"/>
</dbReference>
<evidence type="ECO:0000256" key="4">
    <source>
        <dbReference type="SAM" id="Coils"/>
    </source>
</evidence>
<keyword evidence="3 4" id="KW-0175">Coiled coil</keyword>
<reference evidence="8" key="1">
    <citation type="submission" date="2015-02" db="EMBL/GenBank/DDBJ databases">
        <title>Genome sequencing for Strongylocentrotus purpuratus.</title>
        <authorList>
            <person name="Murali S."/>
            <person name="Liu Y."/>
            <person name="Vee V."/>
            <person name="English A."/>
            <person name="Wang M."/>
            <person name="Skinner E."/>
            <person name="Han Y."/>
            <person name="Muzny D.M."/>
            <person name="Worley K.C."/>
            <person name="Gibbs R.A."/>
        </authorList>
    </citation>
    <scope>NUCLEOTIDE SEQUENCE</scope>
</reference>
<evidence type="ECO:0000256" key="2">
    <source>
        <dbReference type="ARBA" id="ARBA00013786"/>
    </source>
</evidence>
<feature type="domain" description="SPT2 homolog N-terminal" evidence="6">
    <location>
        <begin position="1"/>
        <end position="70"/>
    </location>
</feature>
<feature type="compositionally biased region" description="Basic and acidic residues" evidence="5">
    <location>
        <begin position="16"/>
        <end position="26"/>
    </location>
</feature>
<evidence type="ECO:0000259" key="6">
    <source>
        <dbReference type="Pfam" id="PF22878"/>
    </source>
</evidence>
<dbReference type="Pfam" id="PF22878">
    <property type="entry name" value="SPT2_N"/>
    <property type="match status" value="1"/>
</dbReference>
<dbReference type="Proteomes" id="UP000007110">
    <property type="component" value="Unassembled WGS sequence"/>
</dbReference>
<feature type="compositionally biased region" description="Basic and acidic residues" evidence="5">
    <location>
        <begin position="479"/>
        <end position="495"/>
    </location>
</feature>
<feature type="region of interest" description="Disordered" evidence="5">
    <location>
        <begin position="1"/>
        <end position="604"/>
    </location>
</feature>
<name>A0A7M7GFY6_STRPU</name>
<dbReference type="OMA" id="YRDKEHE"/>
<dbReference type="GO" id="GO:0005730">
    <property type="term" value="C:nucleolus"/>
    <property type="evidence" value="ECO:0000318"/>
    <property type="project" value="GO_Central"/>
</dbReference>
<keyword evidence="8" id="KW-1185">Reference proteome</keyword>
<dbReference type="OrthoDB" id="6259853at2759"/>
<dbReference type="KEGG" id="spu:100889254"/>
<comment type="similarity">
    <text evidence="1">Belongs to the SPT2 family.</text>
</comment>
<feature type="compositionally biased region" description="Basic and acidic residues" evidence="5">
    <location>
        <begin position="230"/>
        <end position="263"/>
    </location>
</feature>
<organism evidence="7 8">
    <name type="scientific">Strongylocentrotus purpuratus</name>
    <name type="common">Purple sea urchin</name>
    <dbReference type="NCBI Taxonomy" id="7668"/>
    <lineage>
        <taxon>Eukaryota</taxon>
        <taxon>Metazoa</taxon>
        <taxon>Echinodermata</taxon>
        <taxon>Eleutherozoa</taxon>
        <taxon>Echinozoa</taxon>
        <taxon>Echinoidea</taxon>
        <taxon>Euechinoidea</taxon>
        <taxon>Echinacea</taxon>
        <taxon>Camarodonta</taxon>
        <taxon>Echinidea</taxon>
        <taxon>Strongylocentrotidae</taxon>
        <taxon>Strongylocentrotus</taxon>
    </lineage>
</organism>
<dbReference type="RefSeq" id="XP_003724761.1">
    <property type="nucleotide sequence ID" value="XM_003724713.3"/>
</dbReference>
<accession>A0A7M7GFY6</accession>
<feature type="compositionally biased region" description="Basic and acidic residues" evidence="5">
    <location>
        <begin position="413"/>
        <end position="435"/>
    </location>
</feature>
<dbReference type="CTD" id="144108"/>
<feature type="compositionally biased region" description="Basic and acidic residues" evidence="5">
    <location>
        <begin position="326"/>
        <end position="351"/>
    </location>
</feature>
<dbReference type="GO" id="GO:0003677">
    <property type="term" value="F:DNA binding"/>
    <property type="evidence" value="ECO:0000318"/>
    <property type="project" value="GO_Central"/>
</dbReference>
<feature type="compositionally biased region" description="Basic residues" evidence="5">
    <location>
        <begin position="165"/>
        <end position="177"/>
    </location>
</feature>
<evidence type="ECO:0000256" key="3">
    <source>
        <dbReference type="ARBA" id="ARBA00023054"/>
    </source>
</evidence>
<dbReference type="FunCoup" id="A0A7M7GFY6">
    <property type="interactions" value="806"/>
</dbReference>
<evidence type="ECO:0000256" key="5">
    <source>
        <dbReference type="SAM" id="MobiDB-lite"/>
    </source>
</evidence>
<dbReference type="EnsemblMetazoa" id="XM_003724713">
    <property type="protein sequence ID" value="XP_003724761"/>
    <property type="gene ID" value="LOC100889254"/>
</dbReference>
<dbReference type="Pfam" id="PF08243">
    <property type="entry name" value="SPT2"/>
    <property type="match status" value="1"/>
</dbReference>
<sequence length="675" mass="76924">MDFQKILELASTNQKSAEKRLGETKRYSSKVPPPKKEPRPNVDPDAIRARIDQKEKERQQKLIDDERAKREGAVRQVQLDRKLAEEKRNNRRSSKRARTSTDPKTKRNSSASSGESSRRAEPSGYRDKEHEVVHKNFMHKVEKNSERHREKVAKKEKKETEVRPLKRKPTKKPRPAAKKPMSYEELMKFAEQQKAGISSKRDGRMEEEEEDSEEEEYSEEEQDSEEEEYESRPRGRDNRPLDRNREQSRDQQIKERLKEERIKKMANGNSRHNIPEKHGRPPQNYNNDRKRQSQGVGKDSKGHRHSSETERSVVKKANGQMNTGGVRKEGRGDSSRKPAGDRFGGGDDRRKMSSGSNVPSRSGEKQLNRTGERPVSKIRGSGDKRPVRPSETHAGRSSDKLPQRPNGKLPSRPGERPRERPMGKTESRPESRPDSRAVSGNSSRPDSRAVPGKSSRPDSRVVPGKSSRPDSRAAPGKSSRPDSRADPGKSSRPDSRAVPSKSSRPVPGKQSGPAPSKPSRPVQRQDERARDRPRPANHDRERPRPSGMGPPRGQEVTRKRPAKPPIMHVKRGRIMVSDSEEESDYDDGDGFIDDTPMEQSGGSDVSSYIKEIFGYDKSKYGYESDFALRAMDTSYRDIQREEARSSRLGMMEDLEDIRREKEELKRKAGKKAKRR</sequence>
<proteinExistence type="inferred from homology"/>
<dbReference type="GeneID" id="100889254"/>
<feature type="compositionally biased region" description="Acidic residues" evidence="5">
    <location>
        <begin position="578"/>
        <end position="596"/>
    </location>
</feature>
<dbReference type="InParanoid" id="A0A7M7GFY6"/>
<feature type="compositionally biased region" description="Basic and acidic residues" evidence="5">
    <location>
        <begin position="116"/>
        <end position="149"/>
    </location>
</feature>
<feature type="coiled-coil region" evidence="4">
    <location>
        <begin position="647"/>
        <end position="674"/>
    </location>
</feature>
<protein>
    <recommendedName>
        <fullName evidence="2">Protein SPT2 homolog</fullName>
    </recommendedName>
</protein>
<evidence type="ECO:0000313" key="8">
    <source>
        <dbReference type="Proteomes" id="UP000007110"/>
    </source>
</evidence>
<dbReference type="SMART" id="SM00784">
    <property type="entry name" value="SPT2"/>
    <property type="match status" value="1"/>
</dbReference>
<dbReference type="AlphaFoldDB" id="A0A7M7GFY6"/>
<feature type="compositionally biased region" description="Acidic residues" evidence="5">
    <location>
        <begin position="205"/>
        <end position="229"/>
    </location>
</feature>
<evidence type="ECO:0000256" key="1">
    <source>
        <dbReference type="ARBA" id="ARBA00006461"/>
    </source>
</evidence>
<evidence type="ECO:0000313" key="7">
    <source>
        <dbReference type="EnsemblMetazoa" id="XP_003724761"/>
    </source>
</evidence>
<dbReference type="PANTHER" id="PTHR22691">
    <property type="entry name" value="YEAST SPT2-RELATED"/>
    <property type="match status" value="1"/>
</dbReference>